<dbReference type="PANTHER" id="PTHR13696:SF99">
    <property type="entry name" value="COBYRINIC ACID AC-DIAMIDE SYNTHASE"/>
    <property type="match status" value="1"/>
</dbReference>
<proteinExistence type="predicted"/>
<dbReference type="CDD" id="cd02042">
    <property type="entry name" value="ParAB_family"/>
    <property type="match status" value="1"/>
</dbReference>
<evidence type="ECO:0000259" key="1">
    <source>
        <dbReference type="Pfam" id="PF13614"/>
    </source>
</evidence>
<name>A0A069SE20_PHOVU</name>
<organism evidence="2 3">
    <name type="scientific">Phocaeicola vulgatus str. 3975 RP4</name>
    <dbReference type="NCBI Taxonomy" id="1339352"/>
    <lineage>
        <taxon>Bacteria</taxon>
        <taxon>Pseudomonadati</taxon>
        <taxon>Bacteroidota</taxon>
        <taxon>Bacteroidia</taxon>
        <taxon>Bacteroidales</taxon>
        <taxon>Bacteroidaceae</taxon>
        <taxon>Phocaeicola</taxon>
    </lineage>
</organism>
<dbReference type="SUPFAM" id="SSF52540">
    <property type="entry name" value="P-loop containing nucleoside triphosphate hydrolases"/>
    <property type="match status" value="1"/>
</dbReference>
<dbReference type="Gene3D" id="3.40.50.300">
    <property type="entry name" value="P-loop containing nucleotide triphosphate hydrolases"/>
    <property type="match status" value="1"/>
</dbReference>
<evidence type="ECO:0000313" key="2">
    <source>
        <dbReference type="EMBL" id="KDS46118.1"/>
    </source>
</evidence>
<reference evidence="2 3" key="1">
    <citation type="submission" date="2014-04" db="EMBL/GenBank/DDBJ databases">
        <authorList>
            <person name="Sears C."/>
            <person name="Carroll K."/>
            <person name="Sack B.R."/>
            <person name="Qadri F."/>
            <person name="Myers L.L."/>
            <person name="Chung G.-T."/>
            <person name="Escheverria P."/>
            <person name="Fraser C.M."/>
            <person name="Sadzewicz L."/>
            <person name="Shefchek K.A."/>
            <person name="Tallon L."/>
            <person name="Das S.P."/>
            <person name="Daugherty S."/>
            <person name="Mongodin E.F."/>
        </authorList>
    </citation>
    <scope>NUCLEOTIDE SEQUENCE [LARGE SCALE GENOMIC DNA]</scope>
    <source>
        <strain evidence="2 3">3975 RP4</strain>
    </source>
</reference>
<dbReference type="PANTHER" id="PTHR13696">
    <property type="entry name" value="P-LOOP CONTAINING NUCLEOSIDE TRIPHOSPHATE HYDROLASE"/>
    <property type="match status" value="1"/>
</dbReference>
<dbReference type="Pfam" id="PF13614">
    <property type="entry name" value="AAA_31"/>
    <property type="match status" value="1"/>
</dbReference>
<dbReference type="PIRSF" id="PIRSF009320">
    <property type="entry name" value="Nuc_binding_HP_1000"/>
    <property type="match status" value="1"/>
</dbReference>
<dbReference type="PATRIC" id="fig|1339352.3.peg.3484"/>
<dbReference type="FunFam" id="3.40.50.300:FF:000285">
    <property type="entry name" value="Sporulation initiation inhibitor Soj"/>
    <property type="match status" value="1"/>
</dbReference>
<feature type="domain" description="AAA" evidence="1">
    <location>
        <begin position="2"/>
        <end position="177"/>
    </location>
</feature>
<dbReference type="EMBL" id="JNHM01000129">
    <property type="protein sequence ID" value="KDS46118.1"/>
    <property type="molecule type" value="Genomic_DNA"/>
</dbReference>
<sequence>MAKIIAVHNQKGGVGKTTTTTNVGFELARKGYKVLLADLDPQATLTSALGVTDPEETVFSALQGAVDGKETRLPWIRLQENISLCPSCRKMADAEYLLQNEYGRENFLKELAARTDGGYDFVLLDCPPAVGLITVNALVAATDLIIPVQPEVASLYGLVSILDTVAVIQRKINRGLNLLGMLVTQYDRRTTLHAEILEAMRKQYGETVFSTVISRSIRVAESMSRKTDVVSYSRNSNGAADYRSLTREILSRLNMVDNK</sequence>
<dbReference type="AlphaFoldDB" id="A0A069SE20"/>
<dbReference type="InterPro" id="IPR050678">
    <property type="entry name" value="DNA_Partitioning_ATPase"/>
</dbReference>
<dbReference type="InterPro" id="IPR025669">
    <property type="entry name" value="AAA_dom"/>
</dbReference>
<dbReference type="Proteomes" id="UP000027661">
    <property type="component" value="Unassembled WGS sequence"/>
</dbReference>
<comment type="caution">
    <text evidence="2">The sequence shown here is derived from an EMBL/GenBank/DDBJ whole genome shotgun (WGS) entry which is preliminary data.</text>
</comment>
<evidence type="ECO:0000313" key="3">
    <source>
        <dbReference type="Proteomes" id="UP000027661"/>
    </source>
</evidence>
<dbReference type="RefSeq" id="WP_032953420.1">
    <property type="nucleotide sequence ID" value="NZ_JNHM01000129.1"/>
</dbReference>
<dbReference type="InterPro" id="IPR027417">
    <property type="entry name" value="P-loop_NTPase"/>
</dbReference>
<protein>
    <submittedName>
        <fullName evidence="2">CobQ/CobB/MinD/ParA nucleotide binding domain protein</fullName>
    </submittedName>
</protein>
<accession>A0A069SE20</accession>
<gene>
    <name evidence="2" type="ORF">M099_3706</name>
</gene>